<dbReference type="AlphaFoldDB" id="A0A9J6ATQ9"/>
<organism evidence="1 2">
    <name type="scientific">Solanum commersonii</name>
    <name type="common">Commerson's wild potato</name>
    <name type="synonym">Commerson's nightshade</name>
    <dbReference type="NCBI Taxonomy" id="4109"/>
    <lineage>
        <taxon>Eukaryota</taxon>
        <taxon>Viridiplantae</taxon>
        <taxon>Streptophyta</taxon>
        <taxon>Embryophyta</taxon>
        <taxon>Tracheophyta</taxon>
        <taxon>Spermatophyta</taxon>
        <taxon>Magnoliopsida</taxon>
        <taxon>eudicotyledons</taxon>
        <taxon>Gunneridae</taxon>
        <taxon>Pentapetalae</taxon>
        <taxon>asterids</taxon>
        <taxon>lamiids</taxon>
        <taxon>Solanales</taxon>
        <taxon>Solanaceae</taxon>
        <taxon>Solanoideae</taxon>
        <taxon>Solaneae</taxon>
        <taxon>Solanum</taxon>
    </lineage>
</organism>
<dbReference type="SUPFAM" id="SSF53474">
    <property type="entry name" value="alpha/beta-Hydrolases"/>
    <property type="match status" value="1"/>
</dbReference>
<name>A0A9J6ATQ9_SOLCO</name>
<dbReference type="Gene3D" id="3.40.50.1820">
    <property type="entry name" value="alpha/beta hydrolase"/>
    <property type="match status" value="2"/>
</dbReference>
<dbReference type="Proteomes" id="UP000824120">
    <property type="component" value="Chromosome 2"/>
</dbReference>
<dbReference type="InterPro" id="IPR029058">
    <property type="entry name" value="AB_hydrolase_fold"/>
</dbReference>
<dbReference type="Pfam" id="PF08538">
    <property type="entry name" value="DUF1749"/>
    <property type="match status" value="2"/>
</dbReference>
<protein>
    <submittedName>
        <fullName evidence="1">Uncharacterized protein</fullName>
    </submittedName>
</protein>
<dbReference type="PANTHER" id="PTHR31591">
    <property type="entry name" value="UPF0613 PROTEIN PB24D3.06C"/>
    <property type="match status" value="1"/>
</dbReference>
<evidence type="ECO:0000313" key="1">
    <source>
        <dbReference type="EMBL" id="KAG5627928.1"/>
    </source>
</evidence>
<dbReference type="EMBL" id="JACXVP010000002">
    <property type="protein sequence ID" value="KAG5627928.1"/>
    <property type="molecule type" value="Genomic_DNA"/>
</dbReference>
<evidence type="ECO:0000313" key="2">
    <source>
        <dbReference type="Proteomes" id="UP000824120"/>
    </source>
</evidence>
<proteinExistence type="predicted"/>
<reference evidence="1 2" key="1">
    <citation type="submission" date="2020-09" db="EMBL/GenBank/DDBJ databases">
        <title>De no assembly of potato wild relative species, Solanum commersonii.</title>
        <authorList>
            <person name="Cho K."/>
        </authorList>
    </citation>
    <scope>NUCLEOTIDE SEQUENCE [LARGE SCALE GENOMIC DNA]</scope>
    <source>
        <strain evidence="1">LZ3.2</strain>
        <tissue evidence="1">Leaf</tissue>
    </source>
</reference>
<sequence length="462" mass="51082">MDLSTSASFSSSSSSSWFSGIVRGRSSSVKMSNKNQAAAAADGGADSVSGAGPITAKKQFRGVMFKYGPKAIQVAFKTGDYKQQVIFIGGLTDGFLATDYLEPLAIALDKEKWSLVQFLVSSSYSGYGTSSLRQKRHMTKFNGGIPKRSFKYLGSIIQGNGKIDKDVSHRVGARWMRERLASRLLCDKKAPSKLKGKFYKVMVRPTMLYVAEYFGQFKKSHVQEMKLAERRSCDGCVDILGELGLEMKISKTSHLLLHLQNFCFLEPRDAMELDQLISYLINKEDSEGVVLLGHSTGCQDIVYYMRTNAACSRAVRAAILQAPVSDREYKATLPDTASMIDLASNMISEGRESELMPREANPDAPITAFRYHSLCAYNGEDDLFSSDFSDDQLKQKLGHMSNTPCQVIFSMGDELCKAMGGAEKVEIEYGNHSLSNRVVEAVEAIMSFVKREGPSGWDDPWN</sequence>
<gene>
    <name evidence="1" type="ORF">H5410_013146</name>
</gene>
<accession>A0A9J6ATQ9</accession>
<dbReference type="OrthoDB" id="10034502at2759"/>
<comment type="caution">
    <text evidence="1">The sequence shown here is derived from an EMBL/GenBank/DDBJ whole genome shotgun (WGS) entry which is preliminary data.</text>
</comment>
<dbReference type="InterPro" id="IPR013744">
    <property type="entry name" value="SidJ"/>
</dbReference>
<keyword evidence="2" id="KW-1185">Reference proteome</keyword>
<dbReference type="PANTHER" id="PTHR31591:SF1">
    <property type="entry name" value="UPF0613 PROTEIN PB24D3.06C"/>
    <property type="match status" value="1"/>
</dbReference>